<name>A0A151X5B9_9HYME</name>
<evidence type="ECO:0000313" key="2">
    <source>
        <dbReference type="EMBL" id="KYQ55582.1"/>
    </source>
</evidence>
<feature type="non-terminal residue" evidence="2">
    <location>
        <position position="1"/>
    </location>
</feature>
<accession>A0A151X5B9</accession>
<evidence type="ECO:0000313" key="3">
    <source>
        <dbReference type="Proteomes" id="UP000075809"/>
    </source>
</evidence>
<organism evidence="2 3">
    <name type="scientific">Mycetomoellerius zeteki</name>
    <dbReference type="NCBI Taxonomy" id="64791"/>
    <lineage>
        <taxon>Eukaryota</taxon>
        <taxon>Metazoa</taxon>
        <taxon>Ecdysozoa</taxon>
        <taxon>Arthropoda</taxon>
        <taxon>Hexapoda</taxon>
        <taxon>Insecta</taxon>
        <taxon>Pterygota</taxon>
        <taxon>Neoptera</taxon>
        <taxon>Endopterygota</taxon>
        <taxon>Hymenoptera</taxon>
        <taxon>Apocrita</taxon>
        <taxon>Aculeata</taxon>
        <taxon>Formicoidea</taxon>
        <taxon>Formicidae</taxon>
        <taxon>Myrmicinae</taxon>
        <taxon>Mycetomoellerius</taxon>
    </lineage>
</organism>
<dbReference type="AlphaFoldDB" id="A0A151X5B9"/>
<protein>
    <submittedName>
        <fullName evidence="2">Uncharacterized protein</fullName>
    </submittedName>
</protein>
<proteinExistence type="predicted"/>
<dbReference type="EMBL" id="KQ982515">
    <property type="protein sequence ID" value="KYQ55582.1"/>
    <property type="molecule type" value="Genomic_DNA"/>
</dbReference>
<reference evidence="2 3" key="1">
    <citation type="submission" date="2015-09" db="EMBL/GenBank/DDBJ databases">
        <title>Trachymyrmex zeteki WGS genome.</title>
        <authorList>
            <person name="Nygaard S."/>
            <person name="Hu H."/>
            <person name="Boomsma J."/>
            <person name="Zhang G."/>
        </authorList>
    </citation>
    <scope>NUCLEOTIDE SEQUENCE [LARGE SCALE GENOMIC DNA]</scope>
    <source>
        <strain evidence="2">Tzet28-1</strain>
        <tissue evidence="2">Whole body</tissue>
    </source>
</reference>
<evidence type="ECO:0000256" key="1">
    <source>
        <dbReference type="SAM" id="MobiDB-lite"/>
    </source>
</evidence>
<keyword evidence="3" id="KW-1185">Reference proteome</keyword>
<sequence length="164" mass="18246">GLTSPETSACGMIDLNGGADSEETTRYNDSLTLVARAKVHGEKIARVDLYGKREADDTGMRKEIFIEQERDCDGESLSRKCVTVGDQQVQKINAWVVKDDTTKRGGIVQPARITIHDAIRVLLTFHRRAVRCIHQAGIDTYFTKYHPAPWIRGRSYGLGSLILG</sequence>
<feature type="region of interest" description="Disordered" evidence="1">
    <location>
        <begin position="1"/>
        <end position="21"/>
    </location>
</feature>
<dbReference type="Proteomes" id="UP000075809">
    <property type="component" value="Unassembled WGS sequence"/>
</dbReference>
<gene>
    <name evidence="2" type="ORF">ALC60_05504</name>
</gene>